<dbReference type="AlphaFoldDB" id="A0A930VWL3"/>
<dbReference type="Gene3D" id="2.40.37.30">
    <property type="match status" value="2"/>
</dbReference>
<dbReference type="InterPro" id="IPR000821">
    <property type="entry name" value="Ala_racemase"/>
</dbReference>
<dbReference type="InterPro" id="IPR048449">
    <property type="entry name" value="YhfX-like_C"/>
</dbReference>
<dbReference type="Pfam" id="PF21279">
    <property type="entry name" value="YhfX-like_C"/>
    <property type="match status" value="1"/>
</dbReference>
<gene>
    <name evidence="6" type="ORF">HXK26_04450</name>
</gene>
<comment type="caution">
    <text evidence="6">The sequence shown here is derived from an EMBL/GenBank/DDBJ whole genome shotgun (WGS) entry which is preliminary data.</text>
</comment>
<organism evidence="6 7">
    <name type="scientific">Lancefieldella rimae</name>
    <dbReference type="NCBI Taxonomy" id="1383"/>
    <lineage>
        <taxon>Bacteria</taxon>
        <taxon>Bacillati</taxon>
        <taxon>Actinomycetota</taxon>
        <taxon>Coriobacteriia</taxon>
        <taxon>Coriobacteriales</taxon>
        <taxon>Atopobiaceae</taxon>
        <taxon>Lancefieldella</taxon>
    </lineage>
</organism>
<evidence type="ECO:0000256" key="2">
    <source>
        <dbReference type="ARBA" id="ARBA00022898"/>
    </source>
</evidence>
<feature type="domain" description="Alanine racemase N-terminal" evidence="4">
    <location>
        <begin position="33"/>
        <end position="264"/>
    </location>
</feature>
<reference evidence="6" key="1">
    <citation type="submission" date="2020-04" db="EMBL/GenBank/DDBJ databases">
        <title>Deep metagenomics examines the oral microbiome during advanced dental caries in children, revealing novel taxa and co-occurrences with host molecules.</title>
        <authorList>
            <person name="Baker J.L."/>
            <person name="Morton J.T."/>
            <person name="Dinis M."/>
            <person name="Alvarez R."/>
            <person name="Tran N.C."/>
            <person name="Knight R."/>
            <person name="Edlund A."/>
        </authorList>
    </citation>
    <scope>NUCLEOTIDE SEQUENCE</scope>
    <source>
        <strain evidence="6">JCVI_38_bin.5</strain>
    </source>
</reference>
<comment type="cofactor">
    <cofactor evidence="1">
        <name>pyridoxal 5'-phosphate</name>
        <dbReference type="ChEBI" id="CHEBI:597326"/>
    </cofactor>
</comment>
<evidence type="ECO:0000313" key="7">
    <source>
        <dbReference type="Proteomes" id="UP000698335"/>
    </source>
</evidence>
<evidence type="ECO:0000256" key="1">
    <source>
        <dbReference type="ARBA" id="ARBA00001933"/>
    </source>
</evidence>
<sequence>MFLDRLNKTNKSLVDLAFSLHQQGAIEPDTYIVDLDSLIENAQKLKKKANEKNIQLYFMLKQLGRNPLIAQTLDELGYAGAVCVDYREATTLGENGVRLGHVGNLVQIPLQSIERILTYRPEIVTVFSREEAKRIGEVAERLGFVQSIILKVLDTEDVQYSGQSGGFYVDELEQVEQEIAKTSGVHIAGVCSFPCFLFSDQTNRIETLHNVSTVQKACEYLHSVGYDNLQVNLPSQSCTALVDRVSQLQGTHMEPGHGLTGTTPYHAAGNDMDEKTSYVYVSEISHNLGSNSYCYGGGFYRRGHLHRALVGKREDSAKTCEVNAPTPESIDYYFELSQNATVGDTVLMCFRAQMFVTRSHIAVVRGLSHNAPVIEGVFDSQGRKIR</sequence>
<dbReference type="PANTHER" id="PTHR30511">
    <property type="entry name" value="ALANINE RACEMASE"/>
    <property type="match status" value="1"/>
</dbReference>
<accession>A0A930VWL3</accession>
<proteinExistence type="predicted"/>
<evidence type="ECO:0000259" key="5">
    <source>
        <dbReference type="Pfam" id="PF21279"/>
    </source>
</evidence>
<dbReference type="EMBL" id="JABZGW010000170">
    <property type="protein sequence ID" value="MBF4807926.1"/>
    <property type="molecule type" value="Genomic_DNA"/>
</dbReference>
<evidence type="ECO:0000259" key="4">
    <source>
        <dbReference type="Pfam" id="PF01168"/>
    </source>
</evidence>
<protein>
    <submittedName>
        <fullName evidence="6">Alanine racemase</fullName>
    </submittedName>
</protein>
<keyword evidence="3" id="KW-0413">Isomerase</keyword>
<dbReference type="InterPro" id="IPR001608">
    <property type="entry name" value="Ala_racemase_N"/>
</dbReference>
<dbReference type="GO" id="GO:0030170">
    <property type="term" value="F:pyridoxal phosphate binding"/>
    <property type="evidence" value="ECO:0007669"/>
    <property type="project" value="TreeGrafter"/>
</dbReference>
<dbReference type="PANTHER" id="PTHR30511:SF3">
    <property type="entry name" value="LYSINE RACEMASE"/>
    <property type="match status" value="1"/>
</dbReference>
<dbReference type="SUPFAM" id="SSF51419">
    <property type="entry name" value="PLP-binding barrel"/>
    <property type="match status" value="1"/>
</dbReference>
<dbReference type="GO" id="GO:0005829">
    <property type="term" value="C:cytosol"/>
    <property type="evidence" value="ECO:0007669"/>
    <property type="project" value="TreeGrafter"/>
</dbReference>
<dbReference type="GO" id="GO:0008784">
    <property type="term" value="F:alanine racemase activity"/>
    <property type="evidence" value="ECO:0007669"/>
    <property type="project" value="TreeGrafter"/>
</dbReference>
<dbReference type="Pfam" id="PF01168">
    <property type="entry name" value="Ala_racemase_N"/>
    <property type="match status" value="1"/>
</dbReference>
<evidence type="ECO:0000256" key="3">
    <source>
        <dbReference type="ARBA" id="ARBA00023235"/>
    </source>
</evidence>
<name>A0A930VWL3_9ACTN</name>
<keyword evidence="2" id="KW-0663">Pyridoxal phosphate</keyword>
<dbReference type="InterPro" id="IPR029066">
    <property type="entry name" value="PLP-binding_barrel"/>
</dbReference>
<feature type="domain" description="YhfX-like C-terminal" evidence="5">
    <location>
        <begin position="279"/>
        <end position="373"/>
    </location>
</feature>
<dbReference type="Proteomes" id="UP000698335">
    <property type="component" value="Unassembled WGS sequence"/>
</dbReference>
<evidence type="ECO:0000313" key="6">
    <source>
        <dbReference type="EMBL" id="MBF4807926.1"/>
    </source>
</evidence>